<keyword evidence="1" id="KW-1133">Transmembrane helix</keyword>
<evidence type="ECO:0000256" key="1">
    <source>
        <dbReference type="SAM" id="Phobius"/>
    </source>
</evidence>
<dbReference type="Proteomes" id="UP001165082">
    <property type="component" value="Unassembled WGS sequence"/>
</dbReference>
<evidence type="ECO:0000313" key="2">
    <source>
        <dbReference type="EMBL" id="GMH68658.1"/>
    </source>
</evidence>
<name>A0A9W7E7U1_9STRA</name>
<organism evidence="2 3">
    <name type="scientific">Triparma retinervis</name>
    <dbReference type="NCBI Taxonomy" id="2557542"/>
    <lineage>
        <taxon>Eukaryota</taxon>
        <taxon>Sar</taxon>
        <taxon>Stramenopiles</taxon>
        <taxon>Ochrophyta</taxon>
        <taxon>Bolidophyceae</taxon>
        <taxon>Parmales</taxon>
        <taxon>Triparmaceae</taxon>
        <taxon>Triparma</taxon>
    </lineage>
</organism>
<keyword evidence="1" id="KW-0812">Transmembrane</keyword>
<evidence type="ECO:0000313" key="3">
    <source>
        <dbReference type="Proteomes" id="UP001165082"/>
    </source>
</evidence>
<dbReference type="EMBL" id="BRXZ01002717">
    <property type="protein sequence ID" value="GMH68658.1"/>
    <property type="molecule type" value="Genomic_DNA"/>
</dbReference>
<reference evidence="2" key="1">
    <citation type="submission" date="2022-07" db="EMBL/GenBank/DDBJ databases">
        <title>Genome analysis of Parmales, a sister group of diatoms, reveals the evolutionary specialization of diatoms from phago-mixotrophs to photoautotrophs.</title>
        <authorList>
            <person name="Ban H."/>
            <person name="Sato S."/>
            <person name="Yoshikawa S."/>
            <person name="Kazumasa Y."/>
            <person name="Nakamura Y."/>
            <person name="Ichinomiya M."/>
            <person name="Saitoh K."/>
            <person name="Sato N."/>
            <person name="Blanc-Mathieu R."/>
            <person name="Endo H."/>
            <person name="Kuwata A."/>
            <person name="Ogata H."/>
        </authorList>
    </citation>
    <scope>NUCLEOTIDE SEQUENCE</scope>
</reference>
<sequence length="296" mass="32460">MVLTSNNGAPYLKHDLLTRTKGNLVISPPHGLYPAIALIPTLGVLPQFDSLASHAVGFGPMFLASVGSVIAQITAVYYINMIGEEKEGPHEDTHGDCVPGSTSSPLRLVCLVVFVMVQLSEIKSALEFLDYVFCVPSVPSSHVPILREKNVKLLAVKTLVKNDKGEEFRVEGFAAGGFTQLGRIWALFWVLVDVVVNAVVLMYGSIFVLFSGTNEELILNAVALNFISKIDDTAYDFLITRMVKGWIDELPEVGLVVGGTNKHRVERRRLVAQVIGQWVQILVLVIVTLLCWRSVC</sequence>
<accession>A0A9W7E7U1</accession>
<keyword evidence="1" id="KW-0472">Membrane</keyword>
<dbReference type="AlphaFoldDB" id="A0A9W7E7U1"/>
<protein>
    <submittedName>
        <fullName evidence="2">Uncharacterized protein</fullName>
    </submittedName>
</protein>
<feature type="transmembrane region" description="Helical" evidence="1">
    <location>
        <begin position="58"/>
        <end position="79"/>
    </location>
</feature>
<feature type="transmembrane region" description="Helical" evidence="1">
    <location>
        <begin position="186"/>
        <end position="210"/>
    </location>
</feature>
<comment type="caution">
    <text evidence="2">The sequence shown here is derived from an EMBL/GenBank/DDBJ whole genome shotgun (WGS) entry which is preliminary data.</text>
</comment>
<gene>
    <name evidence="2" type="ORF">TrRE_jg12163</name>
</gene>
<feature type="transmembrane region" description="Helical" evidence="1">
    <location>
        <begin position="270"/>
        <end position="292"/>
    </location>
</feature>
<dbReference type="OrthoDB" id="198703at2759"/>
<keyword evidence="3" id="KW-1185">Reference proteome</keyword>
<proteinExistence type="predicted"/>